<feature type="region of interest" description="Disordered" evidence="8">
    <location>
        <begin position="140"/>
        <end position="381"/>
    </location>
</feature>
<evidence type="ECO:0000256" key="7">
    <source>
        <dbReference type="PROSITE-ProRule" id="PRU00644"/>
    </source>
</evidence>
<dbReference type="InterPro" id="IPR017916">
    <property type="entry name" value="SB_dom"/>
</dbReference>
<evidence type="ECO:0000256" key="4">
    <source>
        <dbReference type="ARBA" id="ARBA00022753"/>
    </source>
</evidence>
<dbReference type="Gene3D" id="3.10.110.10">
    <property type="entry name" value="Ubiquitin Conjugating Enzyme"/>
    <property type="match status" value="1"/>
</dbReference>
<reference evidence="12" key="2">
    <citation type="submission" date="2015-01" db="EMBL/GenBank/DDBJ databases">
        <title>Evolutionary Origins and Diversification of the Mycorrhizal Mutualists.</title>
        <authorList>
            <consortium name="DOE Joint Genome Institute"/>
            <consortium name="Mycorrhizal Genomics Consortium"/>
            <person name="Kohler A."/>
            <person name="Kuo A."/>
            <person name="Nagy L.G."/>
            <person name="Floudas D."/>
            <person name="Copeland A."/>
            <person name="Barry K.W."/>
            <person name="Cichocki N."/>
            <person name="Veneault-Fourrey C."/>
            <person name="LaButti K."/>
            <person name="Lindquist E.A."/>
            <person name="Lipzen A."/>
            <person name="Lundell T."/>
            <person name="Morin E."/>
            <person name="Murat C."/>
            <person name="Riley R."/>
            <person name="Ohm R."/>
            <person name="Sun H."/>
            <person name="Tunlid A."/>
            <person name="Henrissat B."/>
            <person name="Grigoriev I.V."/>
            <person name="Hibbett D.S."/>
            <person name="Martin F."/>
        </authorList>
    </citation>
    <scope>NUCLEOTIDE SEQUENCE [LARGE SCALE GENOMIC DNA]</scope>
    <source>
        <strain evidence="12">MAFF 305830</strain>
    </source>
</reference>
<sequence length="546" mass="58889">MSLVQQWLRGEVQPYAHANHVYNDVDSALASHPTVRPKTDVYTYDDGRAELLICVHGLLPISFRGASYNIPISVWIPHGYPKEVPIVYVVPTSDMLVRASKSIDPSGRCSFPYMEAWERKSEGCNLRELLDIMQEHFSREPPLYAKPPPGAARQPAANPRTDASTSSSPRPPPRPGSQYEGASPAILSAGSSSDHLPYRPAPPLPTSNSPTPGPPPRVISPAQLQQQGLARTSVPTHHGSRPVSYVSPGTSQNNYSTVHRTPTGHMSHHSLPSFSPVPPIVHQPVSPPPPPPIHAPLQHHFGHVASQPVTLASPPPPPPHAGLPHYVSPPLRGQPLATPAPPPVSATPIPNIMDEDNLPSPPTQPAPPPVATAPPPRPMNPQLAALQAQLHAKFTAELAKFSASLAQDTEGPRAAQGDLLAGEPAIKDEMARLESVKAVCKTVSARLGAVVNAADAAIGDLKRKGDPEVDELVCATNIVHNQLINLIAEDHAIEDTIYHLHRALNDGRLDLDKFLKTTTRLAEEQFMKRALIERITSQLPMGMRML</sequence>
<dbReference type="Pfam" id="PF09454">
    <property type="entry name" value="Vps23_core"/>
    <property type="match status" value="1"/>
</dbReference>
<comment type="subcellular location">
    <subcellularLocation>
        <location evidence="1">Endosome</location>
    </subcellularLocation>
</comment>
<dbReference type="InterPro" id="IPR052070">
    <property type="entry name" value="ESCRT-I_UEV_domain"/>
</dbReference>
<evidence type="ECO:0008006" key="13">
    <source>
        <dbReference type="Google" id="ProtNLM"/>
    </source>
</evidence>
<dbReference type="SUPFAM" id="SSF140111">
    <property type="entry name" value="Endosomal sorting complex assembly domain"/>
    <property type="match status" value="1"/>
</dbReference>
<name>A0A0C3AW68_SERVB</name>
<feature type="compositionally biased region" description="Polar residues" evidence="8">
    <location>
        <begin position="222"/>
        <end position="235"/>
    </location>
</feature>
<evidence type="ECO:0000256" key="2">
    <source>
        <dbReference type="ARBA" id="ARBA00009594"/>
    </source>
</evidence>
<dbReference type="AlphaFoldDB" id="A0A0C3AW68"/>
<keyword evidence="4" id="KW-0967">Endosome</keyword>
<evidence type="ECO:0000313" key="12">
    <source>
        <dbReference type="Proteomes" id="UP000054097"/>
    </source>
</evidence>
<dbReference type="SUPFAM" id="SSF54495">
    <property type="entry name" value="UBC-like"/>
    <property type="match status" value="1"/>
</dbReference>
<evidence type="ECO:0000259" key="9">
    <source>
        <dbReference type="PROSITE" id="PS51312"/>
    </source>
</evidence>
<dbReference type="InterPro" id="IPR016135">
    <property type="entry name" value="UBQ-conjugating_enzyme/RWD"/>
</dbReference>
<dbReference type="InterPro" id="IPR008883">
    <property type="entry name" value="UEV_N"/>
</dbReference>
<organism evidence="11 12">
    <name type="scientific">Serendipita vermifera MAFF 305830</name>
    <dbReference type="NCBI Taxonomy" id="933852"/>
    <lineage>
        <taxon>Eukaryota</taxon>
        <taxon>Fungi</taxon>
        <taxon>Dikarya</taxon>
        <taxon>Basidiomycota</taxon>
        <taxon>Agaricomycotina</taxon>
        <taxon>Agaricomycetes</taxon>
        <taxon>Sebacinales</taxon>
        <taxon>Serendipitaceae</taxon>
        <taxon>Serendipita</taxon>
    </lineage>
</organism>
<evidence type="ECO:0000259" key="10">
    <source>
        <dbReference type="PROSITE" id="PS51322"/>
    </source>
</evidence>
<comment type="similarity">
    <text evidence="2">Belongs to the ubiquitin-conjugating enzyme family. UEV subfamily.</text>
</comment>
<dbReference type="OrthoDB" id="306304at2759"/>
<dbReference type="Proteomes" id="UP000054097">
    <property type="component" value="Unassembled WGS sequence"/>
</dbReference>
<dbReference type="PROSITE" id="PS51322">
    <property type="entry name" value="UEV"/>
    <property type="match status" value="1"/>
</dbReference>
<feature type="compositionally biased region" description="Pro residues" evidence="8">
    <location>
        <begin position="359"/>
        <end position="379"/>
    </location>
</feature>
<evidence type="ECO:0000256" key="5">
    <source>
        <dbReference type="ARBA" id="ARBA00022927"/>
    </source>
</evidence>
<keyword evidence="6" id="KW-0175">Coiled coil</keyword>
<dbReference type="CDD" id="cd11685">
    <property type="entry name" value="UEV_TSG101-like"/>
    <property type="match status" value="1"/>
</dbReference>
<dbReference type="Gene3D" id="6.10.140.820">
    <property type="match status" value="1"/>
</dbReference>
<dbReference type="STRING" id="933852.A0A0C3AW68"/>
<dbReference type="Pfam" id="PF05743">
    <property type="entry name" value="UEV"/>
    <property type="match status" value="1"/>
</dbReference>
<keyword evidence="5 7" id="KW-0653">Protein transport</keyword>
<evidence type="ECO:0000256" key="3">
    <source>
        <dbReference type="ARBA" id="ARBA00022448"/>
    </source>
</evidence>
<feature type="domain" description="SB" evidence="9">
    <location>
        <begin position="477"/>
        <end position="545"/>
    </location>
</feature>
<feature type="compositionally biased region" description="Pro residues" evidence="8">
    <location>
        <begin position="199"/>
        <end position="218"/>
    </location>
</feature>
<dbReference type="GO" id="GO:0000813">
    <property type="term" value="C:ESCRT I complex"/>
    <property type="evidence" value="ECO:0007669"/>
    <property type="project" value="TreeGrafter"/>
</dbReference>
<dbReference type="InterPro" id="IPR037202">
    <property type="entry name" value="ESCRT_assembly_dom"/>
</dbReference>
<feature type="domain" description="UEV" evidence="10">
    <location>
        <begin position="2"/>
        <end position="147"/>
    </location>
</feature>
<dbReference type="GO" id="GO:0072666">
    <property type="term" value="P:establishment of protein localization to vacuole"/>
    <property type="evidence" value="ECO:0007669"/>
    <property type="project" value="UniProtKB-ARBA"/>
</dbReference>
<accession>A0A0C3AW68</accession>
<dbReference type="EMBL" id="KN824291">
    <property type="protein sequence ID" value="KIM28770.1"/>
    <property type="molecule type" value="Genomic_DNA"/>
</dbReference>
<keyword evidence="3 7" id="KW-0813">Transport</keyword>
<dbReference type="GO" id="GO:0043162">
    <property type="term" value="P:ubiquitin-dependent protein catabolic process via the multivesicular body sorting pathway"/>
    <property type="evidence" value="ECO:0007669"/>
    <property type="project" value="UniProtKB-ARBA"/>
</dbReference>
<evidence type="ECO:0000256" key="8">
    <source>
        <dbReference type="SAM" id="MobiDB-lite"/>
    </source>
</evidence>
<keyword evidence="12" id="KW-1185">Reference proteome</keyword>
<feature type="compositionally biased region" description="Pro residues" evidence="8">
    <location>
        <begin position="275"/>
        <end position="294"/>
    </location>
</feature>
<evidence type="ECO:0000313" key="11">
    <source>
        <dbReference type="EMBL" id="KIM28770.1"/>
    </source>
</evidence>
<dbReference type="PROSITE" id="PS51312">
    <property type="entry name" value="SB"/>
    <property type="match status" value="1"/>
</dbReference>
<reference evidence="11 12" key="1">
    <citation type="submission" date="2014-04" db="EMBL/GenBank/DDBJ databases">
        <authorList>
            <consortium name="DOE Joint Genome Institute"/>
            <person name="Kuo A."/>
            <person name="Zuccaro A."/>
            <person name="Kohler A."/>
            <person name="Nagy L.G."/>
            <person name="Floudas D."/>
            <person name="Copeland A."/>
            <person name="Barry K.W."/>
            <person name="Cichocki N."/>
            <person name="Veneault-Fourrey C."/>
            <person name="LaButti K."/>
            <person name="Lindquist E.A."/>
            <person name="Lipzen A."/>
            <person name="Lundell T."/>
            <person name="Morin E."/>
            <person name="Murat C."/>
            <person name="Sun H."/>
            <person name="Tunlid A."/>
            <person name="Henrissat B."/>
            <person name="Grigoriev I.V."/>
            <person name="Hibbett D.S."/>
            <person name="Martin F."/>
            <person name="Nordberg H.P."/>
            <person name="Cantor M.N."/>
            <person name="Hua S.X."/>
        </authorList>
    </citation>
    <scope>NUCLEOTIDE SEQUENCE [LARGE SCALE GENOMIC DNA]</scope>
    <source>
        <strain evidence="11 12">MAFF 305830</strain>
    </source>
</reference>
<dbReference type="GO" id="GO:0043130">
    <property type="term" value="F:ubiquitin binding"/>
    <property type="evidence" value="ECO:0007669"/>
    <property type="project" value="TreeGrafter"/>
</dbReference>
<dbReference type="PANTHER" id="PTHR23306">
    <property type="entry name" value="TUMOR SUSCEPTIBILITY GENE 101 PROTEIN-RELATED"/>
    <property type="match status" value="1"/>
</dbReference>
<proteinExistence type="inferred from homology"/>
<feature type="compositionally biased region" description="Polar residues" evidence="8">
    <location>
        <begin position="247"/>
        <end position="260"/>
    </location>
</feature>
<protein>
    <recommendedName>
        <fullName evidence="13">UEV domain-containing protein</fullName>
    </recommendedName>
</protein>
<dbReference type="HOGENOM" id="CLU_017548_2_0_1"/>
<dbReference type="GO" id="GO:0006886">
    <property type="term" value="P:intracellular protein transport"/>
    <property type="evidence" value="ECO:0007669"/>
    <property type="project" value="UniProtKB-ARBA"/>
</dbReference>
<evidence type="ECO:0000256" key="6">
    <source>
        <dbReference type="ARBA" id="ARBA00023054"/>
    </source>
</evidence>
<gene>
    <name evidence="11" type="ORF">M408DRAFT_132686</name>
</gene>
<dbReference type="PANTHER" id="PTHR23306:SF3">
    <property type="entry name" value="TUMOR SUPPRESSOR PROTEIN 101"/>
    <property type="match status" value="1"/>
</dbReference>
<evidence type="ECO:0000256" key="1">
    <source>
        <dbReference type="ARBA" id="ARBA00004177"/>
    </source>
</evidence>